<protein>
    <submittedName>
        <fullName evidence="3">LEA type 2 family protein</fullName>
    </submittedName>
</protein>
<keyword evidence="4" id="KW-1185">Reference proteome</keyword>
<accession>A0ABD5XUR0</accession>
<dbReference type="SUPFAM" id="SSF117070">
    <property type="entry name" value="LEA14-like"/>
    <property type="match status" value="1"/>
</dbReference>
<name>A0ABD5XUR0_9EURY</name>
<dbReference type="AlphaFoldDB" id="A0ABD5XUR0"/>
<sequence>MSHVSNGEHTDLRVDADVHSSLVGRSYATQVSRDVNTSIVEAFRTDEPKPLDASSAVVSDPVLVLERTEADWGTVTNETTEVEMTLYLRNPKSYPIAVSEIGYDIHMNDITMGSGEAGRTTVIPPGETVALEATTAIRTQRLDEWWVSHLRRDQVTNLTMPFYLVVDLSETGAGERRIELDGYRRTVETDVFGTKNASGDAAGDADASDDGSSDESTPSDGTATATATPTDTPDGSDGGLVGESTPTATPTAAPTATPTPTGNTTTTDDGGLFALW</sequence>
<feature type="region of interest" description="Disordered" evidence="1">
    <location>
        <begin position="194"/>
        <end position="276"/>
    </location>
</feature>
<feature type="compositionally biased region" description="Low complexity" evidence="1">
    <location>
        <begin position="214"/>
        <end position="235"/>
    </location>
</feature>
<feature type="compositionally biased region" description="Low complexity" evidence="1">
    <location>
        <begin position="245"/>
        <end position="267"/>
    </location>
</feature>
<gene>
    <name evidence="3" type="ORF">ACFQRB_14965</name>
</gene>
<evidence type="ECO:0000259" key="2">
    <source>
        <dbReference type="SMART" id="SM00769"/>
    </source>
</evidence>
<proteinExistence type="predicted"/>
<reference evidence="3 4" key="1">
    <citation type="journal article" date="2019" name="Int. J. Syst. Evol. Microbiol.">
        <title>The Global Catalogue of Microorganisms (GCM) 10K type strain sequencing project: providing services to taxonomists for standard genome sequencing and annotation.</title>
        <authorList>
            <consortium name="The Broad Institute Genomics Platform"/>
            <consortium name="The Broad Institute Genome Sequencing Center for Infectious Disease"/>
            <person name="Wu L."/>
            <person name="Ma J."/>
        </authorList>
    </citation>
    <scope>NUCLEOTIDE SEQUENCE [LARGE SCALE GENOMIC DNA]</scope>
    <source>
        <strain evidence="3 4">DT92</strain>
    </source>
</reference>
<evidence type="ECO:0000313" key="3">
    <source>
        <dbReference type="EMBL" id="MFC7137389.1"/>
    </source>
</evidence>
<evidence type="ECO:0000313" key="4">
    <source>
        <dbReference type="Proteomes" id="UP001596368"/>
    </source>
</evidence>
<dbReference type="Gene3D" id="2.60.40.10">
    <property type="entry name" value="Immunoglobulins"/>
    <property type="match status" value="1"/>
</dbReference>
<dbReference type="InterPro" id="IPR013783">
    <property type="entry name" value="Ig-like_fold"/>
</dbReference>
<dbReference type="Pfam" id="PF03168">
    <property type="entry name" value="LEA_2"/>
    <property type="match status" value="1"/>
</dbReference>
<comment type="caution">
    <text evidence="3">The sequence shown here is derived from an EMBL/GenBank/DDBJ whole genome shotgun (WGS) entry which is preliminary data.</text>
</comment>
<dbReference type="Proteomes" id="UP001596368">
    <property type="component" value="Unassembled WGS sequence"/>
</dbReference>
<dbReference type="SMART" id="SM00769">
    <property type="entry name" value="WHy"/>
    <property type="match status" value="1"/>
</dbReference>
<organism evidence="3 4">
    <name type="scientific">Halobaculum litoreum</name>
    <dbReference type="NCBI Taxonomy" id="3031998"/>
    <lineage>
        <taxon>Archaea</taxon>
        <taxon>Methanobacteriati</taxon>
        <taxon>Methanobacteriota</taxon>
        <taxon>Stenosarchaea group</taxon>
        <taxon>Halobacteria</taxon>
        <taxon>Halobacteriales</taxon>
        <taxon>Haloferacaceae</taxon>
        <taxon>Halobaculum</taxon>
    </lineage>
</organism>
<dbReference type="InterPro" id="IPR004864">
    <property type="entry name" value="LEA_2"/>
</dbReference>
<dbReference type="EMBL" id="JBHSZG010000001">
    <property type="protein sequence ID" value="MFC7137389.1"/>
    <property type="molecule type" value="Genomic_DNA"/>
</dbReference>
<feature type="domain" description="Water stress and hypersensitive response" evidence="2">
    <location>
        <begin position="65"/>
        <end position="183"/>
    </location>
</feature>
<evidence type="ECO:0000256" key="1">
    <source>
        <dbReference type="SAM" id="MobiDB-lite"/>
    </source>
</evidence>
<dbReference type="InterPro" id="IPR013990">
    <property type="entry name" value="WHy-dom"/>
</dbReference>